<dbReference type="GO" id="GO:0008289">
    <property type="term" value="F:lipid binding"/>
    <property type="evidence" value="ECO:0007669"/>
    <property type="project" value="InterPro"/>
</dbReference>
<dbReference type="GO" id="GO:0006869">
    <property type="term" value="P:lipid transport"/>
    <property type="evidence" value="ECO:0007669"/>
    <property type="project" value="InterPro"/>
</dbReference>
<dbReference type="Proteomes" id="UP000261600">
    <property type="component" value="Unplaced"/>
</dbReference>
<dbReference type="GO" id="GO:0005576">
    <property type="term" value="C:extracellular region"/>
    <property type="evidence" value="ECO:0007669"/>
    <property type="project" value="InterPro"/>
</dbReference>
<dbReference type="PANTHER" id="PTHR14096">
    <property type="entry name" value="APOLIPOPROTEIN L"/>
    <property type="match status" value="1"/>
</dbReference>
<keyword evidence="4" id="KW-1185">Reference proteome</keyword>
<comment type="similarity">
    <text evidence="1">Belongs to the apolipoprotein L family.</text>
</comment>
<proteinExistence type="inferred from homology"/>
<reference evidence="3" key="1">
    <citation type="submission" date="2025-08" db="UniProtKB">
        <authorList>
            <consortium name="Ensembl"/>
        </authorList>
    </citation>
    <scope>IDENTIFICATION</scope>
</reference>
<evidence type="ECO:0000256" key="2">
    <source>
        <dbReference type="SAM" id="MobiDB-lite"/>
    </source>
</evidence>
<evidence type="ECO:0000313" key="4">
    <source>
        <dbReference type="Proteomes" id="UP000261600"/>
    </source>
</evidence>
<evidence type="ECO:0000256" key="1">
    <source>
        <dbReference type="ARBA" id="ARBA00010090"/>
    </source>
</evidence>
<dbReference type="InterPro" id="IPR008405">
    <property type="entry name" value="ApoL"/>
</dbReference>
<dbReference type="AlphaFoldDB" id="A0A3Q3Q5Y7"/>
<evidence type="ECO:0000313" key="3">
    <source>
        <dbReference type="Ensembl" id="ENSMALP00000005155.1"/>
    </source>
</evidence>
<dbReference type="Pfam" id="PF05461">
    <property type="entry name" value="ApoL"/>
    <property type="match status" value="1"/>
</dbReference>
<dbReference type="STRING" id="43700.ENSMALP00000005155"/>
<feature type="region of interest" description="Disordered" evidence="2">
    <location>
        <begin position="1"/>
        <end position="20"/>
    </location>
</feature>
<dbReference type="GO" id="GO:0016020">
    <property type="term" value="C:membrane"/>
    <property type="evidence" value="ECO:0007669"/>
    <property type="project" value="TreeGrafter"/>
</dbReference>
<dbReference type="GO" id="GO:0042157">
    <property type="term" value="P:lipoprotein metabolic process"/>
    <property type="evidence" value="ECO:0007669"/>
    <property type="project" value="InterPro"/>
</dbReference>
<reference evidence="3" key="2">
    <citation type="submission" date="2025-09" db="UniProtKB">
        <authorList>
            <consortium name="Ensembl"/>
        </authorList>
    </citation>
    <scope>IDENTIFICATION</scope>
</reference>
<protein>
    <submittedName>
        <fullName evidence="3">Uncharacterized protein</fullName>
    </submittedName>
</protein>
<dbReference type="Ensembl" id="ENSMALT00000005274.1">
    <property type="protein sequence ID" value="ENSMALP00000005155.1"/>
    <property type="gene ID" value="ENSMALG00000003719.1"/>
</dbReference>
<accession>A0A3Q3Q5Y7</accession>
<organism evidence="3 4">
    <name type="scientific">Monopterus albus</name>
    <name type="common">Swamp eel</name>
    <dbReference type="NCBI Taxonomy" id="43700"/>
    <lineage>
        <taxon>Eukaryota</taxon>
        <taxon>Metazoa</taxon>
        <taxon>Chordata</taxon>
        <taxon>Craniata</taxon>
        <taxon>Vertebrata</taxon>
        <taxon>Euteleostomi</taxon>
        <taxon>Actinopterygii</taxon>
        <taxon>Neopterygii</taxon>
        <taxon>Teleostei</taxon>
        <taxon>Neoteleostei</taxon>
        <taxon>Acanthomorphata</taxon>
        <taxon>Anabantaria</taxon>
        <taxon>Synbranchiformes</taxon>
        <taxon>Synbranchidae</taxon>
        <taxon>Monopterus</taxon>
    </lineage>
</organism>
<feature type="region of interest" description="Disordered" evidence="2">
    <location>
        <begin position="222"/>
        <end position="241"/>
    </location>
</feature>
<sequence length="266" mass="29077">MRTHTHRHMRAHTGEYTPTSRQRACVGKKVTCVRLSPTHEFDWLAEAKNHEEVILGLEHVHQGTTIGSLAGVVLVLAPFTFGTSLIVTGVGVGVSTLGGVTAGASNITKMVNQSSDRKAVRSSIKEFKEKINAVVTWLQEICNSLQAIRDRFQTADVPDNMDISFSEEQLARLGFRVGRAQASRVVRVSEAVTGVLSGLFVAVDLFFIAMDAKEIHHIRQAKAAEERTTSQPGSETETEDSVSTFDKAVLVVKESGIAMDNIIKYK</sequence>
<feature type="compositionally biased region" description="Basic residues" evidence="2">
    <location>
        <begin position="1"/>
        <end position="11"/>
    </location>
</feature>
<name>A0A3Q3Q5Y7_MONAL</name>
<dbReference type="PANTHER" id="PTHR14096:SF34">
    <property type="entry name" value="APOLIPOPROTEIN L3-LIKE-RELATED"/>
    <property type="match status" value="1"/>
</dbReference>